<dbReference type="InterPro" id="IPR011990">
    <property type="entry name" value="TPR-like_helical_dom_sf"/>
</dbReference>
<evidence type="ECO:0000313" key="7">
    <source>
        <dbReference type="EMBL" id="GAA0938005.1"/>
    </source>
</evidence>
<dbReference type="Pfam" id="PF03704">
    <property type="entry name" value="BTAD"/>
    <property type="match status" value="1"/>
</dbReference>
<organism evidence="7 8">
    <name type="scientific">Actinocorallia libanotica</name>
    <dbReference type="NCBI Taxonomy" id="46162"/>
    <lineage>
        <taxon>Bacteria</taxon>
        <taxon>Bacillati</taxon>
        <taxon>Actinomycetota</taxon>
        <taxon>Actinomycetes</taxon>
        <taxon>Streptosporangiales</taxon>
        <taxon>Thermomonosporaceae</taxon>
        <taxon>Actinocorallia</taxon>
    </lineage>
</organism>
<dbReference type="Gene3D" id="3.40.50.300">
    <property type="entry name" value="P-loop containing nucleotide triphosphate hydrolases"/>
    <property type="match status" value="1"/>
</dbReference>
<dbReference type="SUPFAM" id="SSF52540">
    <property type="entry name" value="P-loop containing nucleoside triphosphate hydrolases"/>
    <property type="match status" value="1"/>
</dbReference>
<comment type="similarity">
    <text evidence="1">Belongs to the AfsR/DnrI/RedD regulatory family.</text>
</comment>
<accession>A0ABN1Q769</accession>
<feature type="domain" description="OmpR/PhoB-type" evidence="6">
    <location>
        <begin position="1"/>
        <end position="95"/>
    </location>
</feature>
<dbReference type="SUPFAM" id="SSF48452">
    <property type="entry name" value="TPR-like"/>
    <property type="match status" value="4"/>
</dbReference>
<dbReference type="SMART" id="SM01043">
    <property type="entry name" value="BTAD"/>
    <property type="match status" value="1"/>
</dbReference>
<dbReference type="PANTHER" id="PTHR35807">
    <property type="entry name" value="TRANSCRIPTIONAL REGULATOR REDD-RELATED"/>
    <property type="match status" value="1"/>
</dbReference>
<dbReference type="InterPro" id="IPR019734">
    <property type="entry name" value="TPR_rpt"/>
</dbReference>
<dbReference type="PRINTS" id="PR00364">
    <property type="entry name" value="DISEASERSIST"/>
</dbReference>
<evidence type="ECO:0000256" key="1">
    <source>
        <dbReference type="ARBA" id="ARBA00005820"/>
    </source>
</evidence>
<dbReference type="SUPFAM" id="SSF46894">
    <property type="entry name" value="C-terminal effector domain of the bipartite response regulators"/>
    <property type="match status" value="1"/>
</dbReference>
<protein>
    <submittedName>
        <fullName evidence="7">BTAD domain-containing putative transcriptional regulator</fullName>
    </submittedName>
</protein>
<dbReference type="SMART" id="SM00028">
    <property type="entry name" value="TPR"/>
    <property type="match status" value="6"/>
</dbReference>
<dbReference type="Pfam" id="PF00486">
    <property type="entry name" value="Trans_reg_C"/>
    <property type="match status" value="1"/>
</dbReference>
<dbReference type="InterPro" id="IPR002182">
    <property type="entry name" value="NB-ARC"/>
</dbReference>
<dbReference type="CDD" id="cd15831">
    <property type="entry name" value="BTAD"/>
    <property type="match status" value="1"/>
</dbReference>
<dbReference type="InterPro" id="IPR001867">
    <property type="entry name" value="OmpR/PhoB-type_DNA-bd"/>
</dbReference>
<reference evidence="7 8" key="1">
    <citation type="journal article" date="2019" name="Int. J. Syst. Evol. Microbiol.">
        <title>The Global Catalogue of Microorganisms (GCM) 10K type strain sequencing project: providing services to taxonomists for standard genome sequencing and annotation.</title>
        <authorList>
            <consortium name="The Broad Institute Genomics Platform"/>
            <consortium name="The Broad Institute Genome Sequencing Center for Infectious Disease"/>
            <person name="Wu L."/>
            <person name="Ma J."/>
        </authorList>
    </citation>
    <scope>NUCLEOTIDE SEQUENCE [LARGE SCALE GENOMIC DNA]</scope>
    <source>
        <strain evidence="7 8">JCM 10696</strain>
    </source>
</reference>
<evidence type="ECO:0000256" key="5">
    <source>
        <dbReference type="PROSITE-ProRule" id="PRU01091"/>
    </source>
</evidence>
<dbReference type="Gene3D" id="1.25.40.10">
    <property type="entry name" value="Tetratricopeptide repeat domain"/>
    <property type="match status" value="3"/>
</dbReference>
<dbReference type="InterPro" id="IPR016032">
    <property type="entry name" value="Sig_transdc_resp-reg_C-effctor"/>
</dbReference>
<dbReference type="PROSITE" id="PS51755">
    <property type="entry name" value="OMPR_PHOB"/>
    <property type="match status" value="1"/>
</dbReference>
<dbReference type="InterPro" id="IPR051677">
    <property type="entry name" value="AfsR-DnrI-RedD_regulator"/>
</dbReference>
<gene>
    <name evidence="7" type="ORF">GCM10009550_05290</name>
</gene>
<evidence type="ECO:0000259" key="6">
    <source>
        <dbReference type="PROSITE" id="PS51755"/>
    </source>
</evidence>
<evidence type="ECO:0000256" key="3">
    <source>
        <dbReference type="ARBA" id="ARBA00023125"/>
    </source>
</evidence>
<comment type="caution">
    <text evidence="7">The sequence shown here is derived from an EMBL/GenBank/DDBJ whole genome shotgun (WGS) entry which is preliminary data.</text>
</comment>
<dbReference type="InterPro" id="IPR005158">
    <property type="entry name" value="BTAD"/>
</dbReference>
<dbReference type="SMART" id="SM00862">
    <property type="entry name" value="Trans_reg_C"/>
    <property type="match status" value="1"/>
</dbReference>
<dbReference type="EMBL" id="BAAAHH010000001">
    <property type="protein sequence ID" value="GAA0938005.1"/>
    <property type="molecule type" value="Genomic_DNA"/>
</dbReference>
<name>A0ABN1Q769_9ACTN</name>
<keyword evidence="2" id="KW-0805">Transcription regulation</keyword>
<dbReference type="InterPro" id="IPR036388">
    <property type="entry name" value="WH-like_DNA-bd_sf"/>
</dbReference>
<evidence type="ECO:0000256" key="2">
    <source>
        <dbReference type="ARBA" id="ARBA00023015"/>
    </source>
</evidence>
<sequence>MDAARLFGPLSVTWDGRPCDLGGPRHQSILAVLLLECGHPVAAETLIARVWDDEPPDGARNTLTVYISRFRRDFLRPDGTAAKIVSQTGGYALHAEPERVDLHRFRRLRKQAVAISASGDDDRAVALLREADEQVRGEPLAGLPGRWMQSMRRSLAEEVRAARKERIELELRLGRHADVVSELYLLAAQHPTDEGLVQQLMTALYRCDRQIDALRVYQDTRALLRREYGSEPGERLRALHERILRQDVGLAVTPRYRGNRDKQPHTLLPLPDTLLGRDTELAELVRAATDRTGPTVQIIQGMAGVGKTALALTAAHVLTRRRPDAQLFLNLRSHDPEQPPLSAAAALSELLRMLLIPAQLIPRSPEDRAALWQRELADRRAVIVLDDVAEAGQIEPLIPHSSNCHVLVTSRRGMQALLNARHVPLGVLGSADATALLAHAAGGTDLDRDPAALEIVRRLGNLPMAIRLAAATLRDRHAGDTAAFAADLASSETDRTLSLESPAMTTAFALSYRRLGPAEQSMLRCLAFSPCPRITVKAAAVQAGVTVQDARLSIGTLVDHHLLNPDDQGGYTLHDLIRSFARDCGHAEDTRTSRRRDFRRLLAFYLESVRAADHALHPFRRRFRRLPAGSPPDVSAAREFLAAEWMNALAVARYAIRHEGKQDGASLILAMSRYLEASGLREEASEACALALQAFRSLDDRHGVGQAQFELGLALFRSGRPDEALQHGQEATAQFRALGETAAMAEAIDWNGVFHWSTGRTRVALAYHQEAWTFYRKIGDRSGEAQALSHAGIVFSQLGRYPEAVQHLNDALVAFRAVGDRRGEGMTLNNLGEVLRHRGLHRDAMALYRESLQLLTGIVGRQYEAINCSNLGSIWHYKGEYDRALAHFREAIVVFRAFGDLRNVASVLNSIGASYHQMEQHSEALIHHRRAHETAESVNDSQEIMQALVGTADAECGLGDHARALETYRAALRLARELDDPLQEGRIHDGIGTAVLHVDGPEAARIHWRQAFDLFQEIGAPEAQALRIRLDIMDDGQSATG</sequence>
<dbReference type="InterPro" id="IPR027417">
    <property type="entry name" value="P-loop_NTPase"/>
</dbReference>
<dbReference type="PANTHER" id="PTHR35807:SF1">
    <property type="entry name" value="TRANSCRIPTIONAL REGULATOR REDD"/>
    <property type="match status" value="1"/>
</dbReference>
<proteinExistence type="inferred from homology"/>
<keyword evidence="3 5" id="KW-0238">DNA-binding</keyword>
<evidence type="ECO:0000256" key="4">
    <source>
        <dbReference type="ARBA" id="ARBA00023163"/>
    </source>
</evidence>
<dbReference type="Proteomes" id="UP001500665">
    <property type="component" value="Unassembled WGS sequence"/>
</dbReference>
<dbReference type="RefSeq" id="WP_344236246.1">
    <property type="nucleotide sequence ID" value="NZ_BAAAHH010000001.1"/>
</dbReference>
<keyword evidence="8" id="KW-1185">Reference proteome</keyword>
<dbReference type="Gene3D" id="1.10.10.10">
    <property type="entry name" value="Winged helix-like DNA-binding domain superfamily/Winged helix DNA-binding domain"/>
    <property type="match status" value="1"/>
</dbReference>
<feature type="DNA-binding region" description="OmpR/PhoB-type" evidence="5">
    <location>
        <begin position="1"/>
        <end position="95"/>
    </location>
</feature>
<dbReference type="Pfam" id="PF13424">
    <property type="entry name" value="TPR_12"/>
    <property type="match status" value="2"/>
</dbReference>
<dbReference type="Pfam" id="PF00931">
    <property type="entry name" value="NB-ARC"/>
    <property type="match status" value="1"/>
</dbReference>
<evidence type="ECO:0000313" key="8">
    <source>
        <dbReference type="Proteomes" id="UP001500665"/>
    </source>
</evidence>
<keyword evidence="4" id="KW-0804">Transcription</keyword>